<dbReference type="Pfam" id="PF01041">
    <property type="entry name" value="DegT_DnrJ_EryC1"/>
    <property type="match status" value="1"/>
</dbReference>
<dbReference type="Gene3D" id="3.90.1150.10">
    <property type="entry name" value="Aspartate Aminotransferase, domain 1"/>
    <property type="match status" value="1"/>
</dbReference>
<organism evidence="3 4">
    <name type="scientific">Sulfurimonas autotrophica (strain ATCC BAA-671 / DSM 16294 / JCM 11897 / OK10)</name>
    <dbReference type="NCBI Taxonomy" id="563040"/>
    <lineage>
        <taxon>Bacteria</taxon>
        <taxon>Pseudomonadati</taxon>
        <taxon>Campylobacterota</taxon>
        <taxon>Epsilonproteobacteria</taxon>
        <taxon>Campylobacterales</taxon>
        <taxon>Sulfurimonadaceae</taxon>
        <taxon>Sulfurimonas</taxon>
    </lineage>
</organism>
<keyword evidence="3" id="KW-0032">Aminotransferase</keyword>
<protein>
    <submittedName>
        <fullName evidence="3">DegT/DnrJ/EryC1/StrS aminotransferase</fullName>
    </submittedName>
</protein>
<dbReference type="InterPro" id="IPR000653">
    <property type="entry name" value="DegT/StrS_aminotransferase"/>
</dbReference>
<keyword evidence="3" id="KW-0808">Transferase</keyword>
<sequence length="378" mass="42218">MKNEELNIPFNKYESSRDAHSNVSDALDGEDIHQVEKLEEEFCEYVGSEYALATSHGTSALHLAMLALDLKRGDKVICSVNSHPSVPEVVRHFDAEPVFIDIAEDSYNINLDKLENYLEDNKSKKLKAVIITHLGGVTVDLDRVYSMASIYGVKIVEDASDALGATYKGQKIGATGADIVCFNFSPHLKKNICNGGMLVSNDEDIMQRARLLANHAMVRDEDALEYIYDVIDIGNDYSLSHLNAAYIRAQVKEQDANIARQKEIAKMYTGALNGIEHVTTPDMSNKENPFSLYIVKIDKNRDSFAVALKEEGIGTGLHYIPLHLLTYYKSKYSLRVNDFPVALRSFQQVLSLPIYASMSDEDVKSVISKIKKIAKTRV</sequence>
<dbReference type="GO" id="GO:0030170">
    <property type="term" value="F:pyridoxal phosphate binding"/>
    <property type="evidence" value="ECO:0007669"/>
    <property type="project" value="TreeGrafter"/>
</dbReference>
<dbReference type="InterPro" id="IPR015422">
    <property type="entry name" value="PyrdxlP-dep_Trfase_small"/>
</dbReference>
<accession>E0URK1</accession>
<dbReference type="CDD" id="cd00616">
    <property type="entry name" value="AHBA_syn"/>
    <property type="match status" value="1"/>
</dbReference>
<dbReference type="PIRSF" id="PIRSF000390">
    <property type="entry name" value="PLP_StrS"/>
    <property type="match status" value="1"/>
</dbReference>
<dbReference type="HOGENOM" id="CLU_033332_7_2_7"/>
<dbReference type="OrthoDB" id="5351682at2"/>
<proteinExistence type="inferred from homology"/>
<keyword evidence="4" id="KW-1185">Reference proteome</keyword>
<evidence type="ECO:0000256" key="1">
    <source>
        <dbReference type="ARBA" id="ARBA00037999"/>
    </source>
</evidence>
<gene>
    <name evidence="3" type="ordered locus">Saut_0896</name>
</gene>
<dbReference type="eggNOG" id="COG0399">
    <property type="taxonomic scope" value="Bacteria"/>
</dbReference>
<keyword evidence="2" id="KW-0663">Pyridoxal phosphate</keyword>
<name>E0URK1_SULAO</name>
<dbReference type="InterPro" id="IPR015424">
    <property type="entry name" value="PyrdxlP-dep_Trfase"/>
</dbReference>
<reference evidence="4" key="1">
    <citation type="journal article" date="2010" name="Stand. Genomic Sci.">
        <title>Complete genome sequence of Sulfurimonas autotrophica type strain (OK10).</title>
        <authorList>
            <person name="Sikorski J."/>
            <person name="Munk C."/>
            <person name="Lapidus A."/>
            <person name="Djao O."/>
            <person name="Lucas S."/>
            <person name="Glavina Del Rio T."/>
            <person name="Nolan M."/>
            <person name="Tice H."/>
            <person name="Han C."/>
            <person name="Cheng J."/>
            <person name="Tapia R."/>
            <person name="Goodwin L."/>
            <person name="Pitluck S."/>
            <person name="Liolios K."/>
            <person name="Ivanova N."/>
            <person name="Mavromatis K."/>
            <person name="Mikhailova N."/>
            <person name="Pati A."/>
            <person name="Sims D."/>
            <person name="Meincke L."/>
            <person name="Brettin T."/>
            <person name="Detter J."/>
            <person name="Chen A."/>
            <person name="Palaniappan K."/>
            <person name="Land M."/>
            <person name="Hauser L."/>
            <person name="Chang Y."/>
            <person name="Jeffries C."/>
            <person name="Rohde M."/>
            <person name="Lang E."/>
            <person name="Spring S."/>
            <person name="Goker M."/>
            <person name="Woyke T."/>
            <person name="Bristow J."/>
            <person name="Eisen J."/>
            <person name="Markowitz V."/>
            <person name="Hugenholtz P."/>
            <person name="Kyrpides N."/>
            <person name="Klenk H."/>
        </authorList>
    </citation>
    <scope>NUCLEOTIDE SEQUENCE [LARGE SCALE GENOMIC DNA]</scope>
    <source>
        <strain evidence="4">ATCC BAA-671 / DSM 16294 / JCM 11897 / OK10</strain>
    </source>
</reference>
<dbReference type="GO" id="GO:0008483">
    <property type="term" value="F:transaminase activity"/>
    <property type="evidence" value="ECO:0007669"/>
    <property type="project" value="UniProtKB-KW"/>
</dbReference>
<dbReference type="SUPFAM" id="SSF53383">
    <property type="entry name" value="PLP-dependent transferases"/>
    <property type="match status" value="1"/>
</dbReference>
<dbReference type="Proteomes" id="UP000007803">
    <property type="component" value="Chromosome"/>
</dbReference>
<dbReference type="Gene3D" id="3.40.640.10">
    <property type="entry name" value="Type I PLP-dependent aspartate aminotransferase-like (Major domain)"/>
    <property type="match status" value="1"/>
</dbReference>
<comment type="similarity">
    <text evidence="1 2">Belongs to the DegT/DnrJ/EryC1 family.</text>
</comment>
<dbReference type="STRING" id="563040.Saut_0896"/>
<evidence type="ECO:0000256" key="2">
    <source>
        <dbReference type="RuleBase" id="RU004508"/>
    </source>
</evidence>
<dbReference type="AlphaFoldDB" id="E0URK1"/>
<dbReference type="EMBL" id="CP002205">
    <property type="protein sequence ID" value="ADN08945.1"/>
    <property type="molecule type" value="Genomic_DNA"/>
</dbReference>
<dbReference type="PANTHER" id="PTHR30244:SF34">
    <property type="entry name" value="DTDP-4-AMINO-4,6-DIDEOXYGALACTOSE TRANSAMINASE"/>
    <property type="match status" value="1"/>
</dbReference>
<dbReference type="GO" id="GO:0000271">
    <property type="term" value="P:polysaccharide biosynthetic process"/>
    <property type="evidence" value="ECO:0007669"/>
    <property type="project" value="TreeGrafter"/>
</dbReference>
<evidence type="ECO:0000313" key="3">
    <source>
        <dbReference type="EMBL" id="ADN08945.1"/>
    </source>
</evidence>
<dbReference type="RefSeq" id="WP_013326701.1">
    <property type="nucleotide sequence ID" value="NC_014506.1"/>
</dbReference>
<evidence type="ECO:0000313" key="4">
    <source>
        <dbReference type="Proteomes" id="UP000007803"/>
    </source>
</evidence>
<dbReference type="PANTHER" id="PTHR30244">
    <property type="entry name" value="TRANSAMINASE"/>
    <property type="match status" value="1"/>
</dbReference>
<dbReference type="InterPro" id="IPR015421">
    <property type="entry name" value="PyrdxlP-dep_Trfase_major"/>
</dbReference>
<dbReference type="KEGG" id="sua:Saut_0896"/>